<sequence>MTATTGAPDPLAAAEARWRRIEDRLPAVGHQTRTDSDAAIASMDACLAHLEAIREALHTSLVQVEQDIAAQTGASAAHHTAGY</sequence>
<evidence type="ECO:0000313" key="2">
    <source>
        <dbReference type="Proteomes" id="UP000450000"/>
    </source>
</evidence>
<dbReference type="AlphaFoldDB" id="A0A6N7KT97"/>
<keyword evidence="2" id="KW-1185">Reference proteome</keyword>
<comment type="caution">
    <text evidence="1">The sequence shown here is derived from an EMBL/GenBank/DDBJ whole genome shotgun (WGS) entry which is preliminary data.</text>
</comment>
<protein>
    <submittedName>
        <fullName evidence="1">Uncharacterized protein</fullName>
    </submittedName>
</protein>
<reference evidence="1 2" key="1">
    <citation type="submission" date="2019-09" db="EMBL/GenBank/DDBJ databases">
        <title>Genome Sequences of Streptomyces kaniharaensis ATCC 21070.</title>
        <authorList>
            <person name="Zhu W."/>
            <person name="De Crecy-Lagard V."/>
            <person name="Richards N.G."/>
        </authorList>
    </citation>
    <scope>NUCLEOTIDE SEQUENCE [LARGE SCALE GENOMIC DNA]</scope>
    <source>
        <strain evidence="1 2">SF-557</strain>
    </source>
</reference>
<gene>
    <name evidence="1" type="ORF">F7Q99_21965</name>
</gene>
<accession>A0A6N7KT97</accession>
<evidence type="ECO:0000313" key="1">
    <source>
        <dbReference type="EMBL" id="MQS14852.1"/>
    </source>
</evidence>
<name>A0A6N7KT97_9ACTN</name>
<organism evidence="1 2">
    <name type="scientific">Streptomyces kaniharaensis</name>
    <dbReference type="NCBI Taxonomy" id="212423"/>
    <lineage>
        <taxon>Bacteria</taxon>
        <taxon>Bacillati</taxon>
        <taxon>Actinomycetota</taxon>
        <taxon>Actinomycetes</taxon>
        <taxon>Kitasatosporales</taxon>
        <taxon>Streptomycetaceae</taxon>
        <taxon>Streptomyces</taxon>
    </lineage>
</organism>
<dbReference type="Proteomes" id="UP000450000">
    <property type="component" value="Unassembled WGS sequence"/>
</dbReference>
<dbReference type="EMBL" id="WBOF01000001">
    <property type="protein sequence ID" value="MQS14852.1"/>
    <property type="molecule type" value="Genomic_DNA"/>
</dbReference>
<dbReference type="RefSeq" id="WP_153464034.1">
    <property type="nucleotide sequence ID" value="NZ_WBOF01000001.1"/>
</dbReference>
<proteinExistence type="predicted"/>